<feature type="chain" id="PRO_5031448545" evidence="1">
    <location>
        <begin position="18"/>
        <end position="365"/>
    </location>
</feature>
<reference evidence="2 3" key="1">
    <citation type="submission" date="2020-08" db="EMBL/GenBank/DDBJ databases">
        <title>Functional genomics of gut bacteria from endangered species of beetles.</title>
        <authorList>
            <person name="Carlos-Shanley C."/>
        </authorList>
    </citation>
    <scope>NUCLEOTIDE SEQUENCE [LARGE SCALE GENOMIC DNA]</scope>
    <source>
        <strain evidence="2 3">S00224</strain>
    </source>
</reference>
<evidence type="ECO:0000313" key="2">
    <source>
        <dbReference type="EMBL" id="MBB4838733.1"/>
    </source>
</evidence>
<dbReference type="Pfam" id="PF01244">
    <property type="entry name" value="Peptidase_M19"/>
    <property type="match status" value="1"/>
</dbReference>
<keyword evidence="1" id="KW-0732">Signal</keyword>
<dbReference type="GO" id="GO:0070573">
    <property type="term" value="F:metallodipeptidase activity"/>
    <property type="evidence" value="ECO:0007669"/>
    <property type="project" value="InterPro"/>
</dbReference>
<keyword evidence="2" id="KW-0645">Protease</keyword>
<keyword evidence="2" id="KW-0224">Dipeptidase</keyword>
<comment type="caution">
    <text evidence="2">The sequence shown here is derived from an EMBL/GenBank/DDBJ whole genome shotgun (WGS) entry which is preliminary data.</text>
</comment>
<keyword evidence="3" id="KW-1185">Reference proteome</keyword>
<dbReference type="Gene3D" id="3.20.20.140">
    <property type="entry name" value="Metal-dependent hydrolases"/>
    <property type="match status" value="1"/>
</dbReference>
<organism evidence="2 3">
    <name type="scientific">Sphingomonas kyeonggiensis</name>
    <dbReference type="NCBI Taxonomy" id="1268553"/>
    <lineage>
        <taxon>Bacteria</taxon>
        <taxon>Pseudomonadati</taxon>
        <taxon>Pseudomonadota</taxon>
        <taxon>Alphaproteobacteria</taxon>
        <taxon>Sphingomonadales</taxon>
        <taxon>Sphingomonadaceae</taxon>
        <taxon>Sphingomonas</taxon>
    </lineage>
</organism>
<dbReference type="AlphaFoldDB" id="A0A7W7K0G1"/>
<dbReference type="PANTHER" id="PTHR10443">
    <property type="entry name" value="MICROSOMAL DIPEPTIDASE"/>
    <property type="match status" value="1"/>
</dbReference>
<dbReference type="PANTHER" id="PTHR10443:SF12">
    <property type="entry name" value="DIPEPTIDASE"/>
    <property type="match status" value="1"/>
</dbReference>
<feature type="signal peptide" evidence="1">
    <location>
        <begin position="1"/>
        <end position="17"/>
    </location>
</feature>
<dbReference type="InterPro" id="IPR032466">
    <property type="entry name" value="Metal_Hydrolase"/>
</dbReference>
<dbReference type="GO" id="GO:0006508">
    <property type="term" value="P:proteolysis"/>
    <property type="evidence" value="ECO:0007669"/>
    <property type="project" value="InterPro"/>
</dbReference>
<dbReference type="InterPro" id="IPR008257">
    <property type="entry name" value="Pept_M19"/>
</dbReference>
<gene>
    <name evidence="2" type="ORF">HNP52_001802</name>
</gene>
<keyword evidence="2" id="KW-0378">Hydrolase</keyword>
<accession>A0A7W7K0G1</accession>
<evidence type="ECO:0000313" key="3">
    <source>
        <dbReference type="Proteomes" id="UP000575241"/>
    </source>
</evidence>
<dbReference type="EC" id="3.4.13.19" evidence="2"/>
<proteinExistence type="predicted"/>
<sequence length="365" mass="39910">MVTRRGAVIGMATTALAAPMVARASRAPRLFFDSLSFLPEDLNEITAAGLGGMIADVSDLIEVRGADGVPRYSRNFAANDPAIDRAVAKLKDSKVAWLARKGSEIGTRPGCAVFLQFQSTEMMGDDLARIAHFHDKGLRVLQFTHHNNTQYAGGALETVQTGLTPLGIEGLEEMNRLRILPDVSHGSVPTMLEAARRSKTPIALSHGSARAIVDHPRCAPDEAIRAIAERGGVMGIFMMSFWLTRNKVPTVADYVAQIRHVARVGGIDAVGVANDFPMAGQTNLIKLNNDNARGVEEYLEWWRALRRQGVPGFEWTPEHVVIPELNRIDRMQRIAAALTASGFRAREVDKIMGGNWRRLLTDVLG</sequence>
<dbReference type="SUPFAM" id="SSF51556">
    <property type="entry name" value="Metallo-dependent hydrolases"/>
    <property type="match status" value="1"/>
</dbReference>
<protein>
    <submittedName>
        <fullName evidence="2">Membrane dipeptidase</fullName>
        <ecNumber evidence="2">3.4.13.19</ecNumber>
    </submittedName>
</protein>
<dbReference type="Proteomes" id="UP000575241">
    <property type="component" value="Unassembled WGS sequence"/>
</dbReference>
<dbReference type="RefSeq" id="WP_184165708.1">
    <property type="nucleotide sequence ID" value="NZ_JACHLN010000002.1"/>
</dbReference>
<name>A0A7W7K0G1_9SPHN</name>
<evidence type="ECO:0000256" key="1">
    <source>
        <dbReference type="SAM" id="SignalP"/>
    </source>
</evidence>
<dbReference type="PROSITE" id="PS51365">
    <property type="entry name" value="RENAL_DIPEPTIDASE_2"/>
    <property type="match status" value="1"/>
</dbReference>
<dbReference type="EMBL" id="JACHLN010000002">
    <property type="protein sequence ID" value="MBB4838733.1"/>
    <property type="molecule type" value="Genomic_DNA"/>
</dbReference>